<keyword evidence="3" id="KW-0964">Secreted</keyword>
<dbReference type="OrthoDB" id="7815616at2"/>
<dbReference type="PANTHER" id="PTHR38340">
    <property type="entry name" value="S-LAYER PROTEIN"/>
    <property type="match status" value="1"/>
</dbReference>
<keyword evidence="6" id="KW-0843">Virulence</keyword>
<comment type="caution">
    <text evidence="10">The sequence shown here is derived from an EMBL/GenBank/DDBJ whole genome shotgun (WGS) entry which is preliminary data.</text>
</comment>
<evidence type="ECO:0000256" key="2">
    <source>
        <dbReference type="ARBA" id="ARBA00004613"/>
    </source>
</evidence>
<evidence type="ECO:0000256" key="5">
    <source>
        <dbReference type="ARBA" id="ARBA00022737"/>
    </source>
</evidence>
<feature type="compositionally biased region" description="Polar residues" evidence="8">
    <location>
        <begin position="335"/>
        <end position="348"/>
    </location>
</feature>
<evidence type="ECO:0000256" key="9">
    <source>
        <dbReference type="SAM" id="SignalP"/>
    </source>
</evidence>
<dbReference type="InterPro" id="IPR018511">
    <property type="entry name" value="Hemolysin-typ_Ca-bd_CS"/>
</dbReference>
<comment type="subcellular location">
    <subcellularLocation>
        <location evidence="1">Membrane</location>
    </subcellularLocation>
    <subcellularLocation>
        <location evidence="2">Secreted</location>
    </subcellularLocation>
</comment>
<dbReference type="InterPro" id="IPR003995">
    <property type="entry name" value="RTX_toxin_determinant-A"/>
</dbReference>
<dbReference type="EMBL" id="SMGR01000003">
    <property type="protein sequence ID" value="TCL00578.1"/>
    <property type="molecule type" value="Genomic_DNA"/>
</dbReference>
<dbReference type="Pfam" id="PF00353">
    <property type="entry name" value="HemolysinCabind"/>
    <property type="match status" value="6"/>
</dbReference>
<dbReference type="PRINTS" id="PR01488">
    <property type="entry name" value="RTXTOXINA"/>
</dbReference>
<dbReference type="InterPro" id="IPR050557">
    <property type="entry name" value="RTX_toxin/Mannuronan_C5-epim"/>
</dbReference>
<evidence type="ECO:0000256" key="8">
    <source>
        <dbReference type="SAM" id="MobiDB-lite"/>
    </source>
</evidence>
<evidence type="ECO:0000256" key="3">
    <source>
        <dbReference type="ARBA" id="ARBA00022525"/>
    </source>
</evidence>
<keyword evidence="7" id="KW-0472">Membrane</keyword>
<dbReference type="RefSeq" id="WP_132861345.1">
    <property type="nucleotide sequence ID" value="NZ_SMGR01000003.1"/>
</dbReference>
<name>A0A4R1N2W3_9RHOB</name>
<keyword evidence="5" id="KW-0677">Repeat</keyword>
<evidence type="ECO:0000256" key="1">
    <source>
        <dbReference type="ARBA" id="ARBA00004370"/>
    </source>
</evidence>
<feature type="region of interest" description="Disordered" evidence="8">
    <location>
        <begin position="308"/>
        <end position="374"/>
    </location>
</feature>
<dbReference type="AlphaFoldDB" id="A0A4R1N2W3"/>
<proteinExistence type="predicted"/>
<organism evidence="10 11">
    <name type="scientific">Shimia isoporae</name>
    <dbReference type="NCBI Taxonomy" id="647720"/>
    <lineage>
        <taxon>Bacteria</taxon>
        <taxon>Pseudomonadati</taxon>
        <taxon>Pseudomonadota</taxon>
        <taxon>Alphaproteobacteria</taxon>
        <taxon>Rhodobacterales</taxon>
        <taxon>Roseobacteraceae</taxon>
    </lineage>
</organism>
<dbReference type="GO" id="GO:0005576">
    <property type="term" value="C:extracellular region"/>
    <property type="evidence" value="ECO:0007669"/>
    <property type="project" value="UniProtKB-SubCell"/>
</dbReference>
<gene>
    <name evidence="10" type="ORF">BXY66_3221</name>
</gene>
<evidence type="ECO:0000313" key="10">
    <source>
        <dbReference type="EMBL" id="TCL00578.1"/>
    </source>
</evidence>
<feature type="chain" id="PRO_5020899477" evidence="9">
    <location>
        <begin position="23"/>
        <end position="561"/>
    </location>
</feature>
<dbReference type="PANTHER" id="PTHR38340:SF1">
    <property type="entry name" value="S-LAYER PROTEIN"/>
    <property type="match status" value="1"/>
</dbReference>
<dbReference type="PRINTS" id="PR00313">
    <property type="entry name" value="CABNDNGRPT"/>
</dbReference>
<keyword evidence="4" id="KW-0800">Toxin</keyword>
<dbReference type="Gene3D" id="2.150.10.10">
    <property type="entry name" value="Serralysin-like metalloprotease, C-terminal"/>
    <property type="match status" value="5"/>
</dbReference>
<dbReference type="PROSITE" id="PS00330">
    <property type="entry name" value="HEMOLYSIN_CALCIUM"/>
    <property type="match status" value="4"/>
</dbReference>
<dbReference type="GO" id="GO:0005509">
    <property type="term" value="F:calcium ion binding"/>
    <property type="evidence" value="ECO:0007669"/>
    <property type="project" value="InterPro"/>
</dbReference>
<reference evidence="10 11" key="1">
    <citation type="submission" date="2019-03" db="EMBL/GenBank/DDBJ databases">
        <title>Genomic Encyclopedia of Archaeal and Bacterial Type Strains, Phase II (KMG-II): from individual species to whole genera.</title>
        <authorList>
            <person name="Goeker M."/>
        </authorList>
    </citation>
    <scope>NUCLEOTIDE SEQUENCE [LARGE SCALE GENOMIC DNA]</scope>
    <source>
        <strain evidence="10 11">DSM 26433</strain>
    </source>
</reference>
<feature type="region of interest" description="Disordered" evidence="8">
    <location>
        <begin position="28"/>
        <end position="102"/>
    </location>
</feature>
<accession>A0A4R1N2W3</accession>
<dbReference type="Proteomes" id="UP000295673">
    <property type="component" value="Unassembled WGS sequence"/>
</dbReference>
<feature type="compositionally biased region" description="Acidic residues" evidence="8">
    <location>
        <begin position="28"/>
        <end position="40"/>
    </location>
</feature>
<keyword evidence="11" id="KW-1185">Reference proteome</keyword>
<dbReference type="GO" id="GO:0016020">
    <property type="term" value="C:membrane"/>
    <property type="evidence" value="ECO:0007669"/>
    <property type="project" value="UniProtKB-SubCell"/>
</dbReference>
<evidence type="ECO:0000313" key="11">
    <source>
        <dbReference type="Proteomes" id="UP000295673"/>
    </source>
</evidence>
<dbReference type="InterPro" id="IPR001343">
    <property type="entry name" value="Hemolysn_Ca-bd"/>
</dbReference>
<dbReference type="GO" id="GO:0090729">
    <property type="term" value="F:toxin activity"/>
    <property type="evidence" value="ECO:0007669"/>
    <property type="project" value="UniProtKB-KW"/>
</dbReference>
<evidence type="ECO:0000256" key="4">
    <source>
        <dbReference type="ARBA" id="ARBA00022656"/>
    </source>
</evidence>
<keyword evidence="9" id="KW-0732">Signal</keyword>
<sequence>MIGFLALATVVGGSVLISSLQADDDFEDFSEDTSQEDNGESEQAAFGGGDGMMPLDGGPFDLREADPAGPGGGEAQLLTGNDSDDILLSGSGDDTVSGGAGADRIAMGSGNDYYGTQGTDELGNDTVRGGEGNDVLVDTKGADTLYGGLGHDTLVGAQSGVLDAEADLLGGGYGHDVIFGDNGDTINGGHGNDTFGIGFTFGEGYEPVTISDFDAATEALTLAVSGDMIQDSLEWSVNFDAATGIATVDIWGNEDTGSGPVGVAPETVLVLENMTADSVAAMNVLFADSLTSVSAVPAAPAEIGLSDAADNYVGTDGSDTISGKGGNDTIDGSAGNDTLSGGQGNDSLSGGVDADRVAGGDNNDTISGGAGDDTIVAGEGDDFYGFDGSATTAESGNDIVRGGGGNDWLQDAEGADTLYGGLGNDTVSGADVDVLDTEADIVSGGYGNDVVVGDNGDTLIGGEGEDSFGIGFDFGAGYEAVTITDLDPANEALTIAIASDAAVDNMNWSAGFDAATGVATISIWGTEDHGAGPVAVAPETALILENMTAEGVAALSIAFSY</sequence>
<feature type="signal peptide" evidence="9">
    <location>
        <begin position="1"/>
        <end position="22"/>
    </location>
</feature>
<evidence type="ECO:0000256" key="7">
    <source>
        <dbReference type="ARBA" id="ARBA00023136"/>
    </source>
</evidence>
<protein>
    <submittedName>
        <fullName evidence="10">Hemolysin type calcium-binding protein</fullName>
    </submittedName>
</protein>
<evidence type="ECO:0000256" key="6">
    <source>
        <dbReference type="ARBA" id="ARBA00023026"/>
    </source>
</evidence>
<dbReference type="InterPro" id="IPR011049">
    <property type="entry name" value="Serralysin-like_metalloprot_C"/>
</dbReference>
<dbReference type="SUPFAM" id="SSF51120">
    <property type="entry name" value="beta-Roll"/>
    <property type="match status" value="2"/>
</dbReference>